<evidence type="ECO:0000313" key="2">
    <source>
        <dbReference type="Proteomes" id="UP000001411"/>
    </source>
</evidence>
<dbReference type="Proteomes" id="UP000001411">
    <property type="component" value="Chromosome"/>
</dbReference>
<dbReference type="AlphaFoldDB" id="A0A0H2VEV3"/>
<protein>
    <submittedName>
        <fullName evidence="1">Uncharacterized protein</fullName>
    </submittedName>
</protein>
<reference evidence="1 2" key="1">
    <citation type="journal article" date="2003" name="Mol. Microbiol.">
        <title>Genome-based analysis of virulence genes in a non-biofilm-forming Staphylococcus epidermidis strain (ATCC 12228).</title>
        <authorList>
            <person name="Zhang Y.Q."/>
            <person name="Ren S.X."/>
            <person name="Li H.L."/>
            <person name="Wang Y.X."/>
            <person name="Fu G."/>
            <person name="Yang J."/>
            <person name="Qin Z.Q."/>
            <person name="Miao Y.G."/>
            <person name="Wang W.Y."/>
            <person name="Chen R.S."/>
            <person name="Shen Y."/>
            <person name="Chen Z."/>
            <person name="Yuan Z.H."/>
            <person name="Zhao G.P."/>
            <person name="Qu D."/>
            <person name="Danchin A."/>
            <person name="Wen Y.M."/>
        </authorList>
    </citation>
    <scope>NUCLEOTIDE SEQUENCE [LARGE SCALE GENOMIC DNA]</scope>
    <source>
        <strain evidence="2">ATCC 12228 / FDA PCI 1200</strain>
    </source>
</reference>
<dbReference type="KEGG" id="sep:SE_0233"/>
<proteinExistence type="predicted"/>
<dbReference type="HOGENOM" id="CLU_3405615_0_0_9"/>
<sequence>MFNKCEFLEEGVKDYDIKPSSTCVKPRTIN</sequence>
<name>A0A0H2VEV3_STAES</name>
<dbReference type="EMBL" id="AE015929">
    <property type="protein sequence ID" value="AAO03830.1"/>
    <property type="molecule type" value="Genomic_DNA"/>
</dbReference>
<gene>
    <name evidence="1" type="ordered locus">SE_0233</name>
</gene>
<accession>A0A0H2VEV3</accession>
<evidence type="ECO:0000313" key="1">
    <source>
        <dbReference type="EMBL" id="AAO03830.1"/>
    </source>
</evidence>
<organism evidence="1 2">
    <name type="scientific">Staphylococcus epidermidis (strain ATCC 12228 / FDA PCI 1200)</name>
    <dbReference type="NCBI Taxonomy" id="176280"/>
    <lineage>
        <taxon>Bacteria</taxon>
        <taxon>Bacillati</taxon>
        <taxon>Bacillota</taxon>
        <taxon>Bacilli</taxon>
        <taxon>Bacillales</taxon>
        <taxon>Staphylococcaceae</taxon>
        <taxon>Staphylococcus</taxon>
    </lineage>
</organism>